<dbReference type="InterPro" id="IPR027417">
    <property type="entry name" value="P-loop_NTPase"/>
</dbReference>
<keyword evidence="2" id="KW-0460">Magnesium</keyword>
<dbReference type="PANTHER" id="PTHR43210:SF5">
    <property type="entry name" value="DETHIOBIOTIN SYNTHETASE"/>
    <property type="match status" value="1"/>
</dbReference>
<dbReference type="SUPFAM" id="SSF52540">
    <property type="entry name" value="P-loop containing nucleoside triphosphate hydrolases"/>
    <property type="match status" value="1"/>
</dbReference>
<dbReference type="Proteomes" id="UP000317369">
    <property type="component" value="Chromosome"/>
</dbReference>
<feature type="binding site" evidence="2">
    <location>
        <position position="65"/>
    </location>
    <ligand>
        <name>ATP</name>
        <dbReference type="ChEBI" id="CHEBI:30616"/>
    </ligand>
</feature>
<dbReference type="UniPathway" id="UPA00078">
    <property type="reaction ID" value="UER00161"/>
</dbReference>
<name>A0A517YWQ2_9BACT</name>
<dbReference type="KEGG" id="pcor:KS4_26980"/>
<dbReference type="RefSeq" id="WP_145078739.1">
    <property type="nucleotide sequence ID" value="NZ_CP036425.1"/>
</dbReference>
<keyword evidence="2" id="KW-0547">Nucleotide-binding</keyword>
<comment type="pathway">
    <text evidence="2">Cofactor biosynthesis; biotin biosynthesis; biotin from 7,8-diaminononanoate: step 1/2.</text>
</comment>
<dbReference type="GO" id="GO:0005524">
    <property type="term" value="F:ATP binding"/>
    <property type="evidence" value="ECO:0007669"/>
    <property type="project" value="UniProtKB-UniRule"/>
</dbReference>
<dbReference type="CDD" id="cd03109">
    <property type="entry name" value="DTBS"/>
    <property type="match status" value="1"/>
</dbReference>
<dbReference type="GO" id="GO:0000287">
    <property type="term" value="F:magnesium ion binding"/>
    <property type="evidence" value="ECO:0007669"/>
    <property type="project" value="UniProtKB-UniRule"/>
</dbReference>
<reference evidence="3 4" key="1">
    <citation type="submission" date="2019-02" db="EMBL/GenBank/DDBJ databases">
        <title>Deep-cultivation of Planctomycetes and their phenomic and genomic characterization uncovers novel biology.</title>
        <authorList>
            <person name="Wiegand S."/>
            <person name="Jogler M."/>
            <person name="Boedeker C."/>
            <person name="Pinto D."/>
            <person name="Vollmers J."/>
            <person name="Rivas-Marin E."/>
            <person name="Kohn T."/>
            <person name="Peeters S.H."/>
            <person name="Heuer A."/>
            <person name="Rast P."/>
            <person name="Oberbeckmann S."/>
            <person name="Bunk B."/>
            <person name="Jeske O."/>
            <person name="Meyerdierks A."/>
            <person name="Storesund J.E."/>
            <person name="Kallscheuer N."/>
            <person name="Luecker S."/>
            <person name="Lage O.M."/>
            <person name="Pohl T."/>
            <person name="Merkel B.J."/>
            <person name="Hornburger P."/>
            <person name="Mueller R.-W."/>
            <person name="Bruemmer F."/>
            <person name="Labrenz M."/>
            <person name="Spormann A.M."/>
            <person name="Op den Camp H."/>
            <person name="Overmann J."/>
            <person name="Amann R."/>
            <person name="Jetten M.S.M."/>
            <person name="Mascher T."/>
            <person name="Medema M.H."/>
            <person name="Devos D.P."/>
            <person name="Kaster A.-K."/>
            <person name="Ovreas L."/>
            <person name="Rohde M."/>
            <person name="Galperin M.Y."/>
            <person name="Jogler C."/>
        </authorList>
    </citation>
    <scope>NUCLEOTIDE SEQUENCE [LARGE SCALE GENOMIC DNA]</scope>
    <source>
        <strain evidence="3 4">KS4</strain>
    </source>
</reference>
<protein>
    <recommendedName>
        <fullName evidence="2">ATP-dependent dethiobiotin synthetase BioD</fullName>
        <ecNumber evidence="2">6.3.3.3</ecNumber>
    </recommendedName>
    <alternativeName>
        <fullName evidence="2">DTB synthetase</fullName>
        <shortName evidence="2">DTBS</shortName>
    </alternativeName>
    <alternativeName>
        <fullName evidence="2">Dethiobiotin synthase</fullName>
    </alternativeName>
</protein>
<dbReference type="NCBIfam" id="TIGR00347">
    <property type="entry name" value="bioD"/>
    <property type="match status" value="1"/>
</dbReference>
<dbReference type="GO" id="GO:0009102">
    <property type="term" value="P:biotin biosynthetic process"/>
    <property type="evidence" value="ECO:0007669"/>
    <property type="project" value="UniProtKB-UniRule"/>
</dbReference>
<dbReference type="OrthoDB" id="9802097at2"/>
<comment type="function">
    <text evidence="2">Catalyzes a mechanistically unusual reaction, the ATP-dependent insertion of CO2 between the N7 and N8 nitrogen atoms of 7,8-diaminopelargonic acid (DAPA, also called 7,8-diammoniononanoate) to form a ureido ring.</text>
</comment>
<dbReference type="GO" id="GO:0004141">
    <property type="term" value="F:dethiobiotin synthase activity"/>
    <property type="evidence" value="ECO:0007669"/>
    <property type="project" value="UniProtKB-UniRule"/>
</dbReference>
<keyword evidence="4" id="KW-1185">Reference proteome</keyword>
<evidence type="ECO:0000313" key="4">
    <source>
        <dbReference type="Proteomes" id="UP000317369"/>
    </source>
</evidence>
<dbReference type="PIRSF" id="PIRSF006755">
    <property type="entry name" value="DTB_synth"/>
    <property type="match status" value="1"/>
</dbReference>
<comment type="caution">
    <text evidence="2">Lacks conserved residue(s) required for the propagation of feature annotation.</text>
</comment>
<keyword evidence="2" id="KW-0963">Cytoplasm</keyword>
<dbReference type="AlphaFoldDB" id="A0A517YWQ2"/>
<dbReference type="EC" id="6.3.3.3" evidence="2"/>
<feature type="binding site" evidence="2">
    <location>
        <position position="126"/>
    </location>
    <ligand>
        <name>Mg(2+)</name>
        <dbReference type="ChEBI" id="CHEBI:18420"/>
    </ligand>
</feature>
<keyword evidence="2" id="KW-0479">Metal-binding</keyword>
<feature type="binding site" evidence="2">
    <location>
        <position position="25"/>
    </location>
    <ligand>
        <name>Mg(2+)</name>
        <dbReference type="ChEBI" id="CHEBI:18420"/>
    </ligand>
</feature>
<organism evidence="3 4">
    <name type="scientific">Poriferisphaera corsica</name>
    <dbReference type="NCBI Taxonomy" id="2528020"/>
    <lineage>
        <taxon>Bacteria</taxon>
        <taxon>Pseudomonadati</taxon>
        <taxon>Planctomycetota</taxon>
        <taxon>Phycisphaerae</taxon>
        <taxon>Phycisphaerales</taxon>
        <taxon>Phycisphaeraceae</taxon>
        <taxon>Poriferisphaera</taxon>
    </lineage>
</organism>
<accession>A0A517YWQ2</accession>
<dbReference type="EMBL" id="CP036425">
    <property type="protein sequence ID" value="QDU34627.1"/>
    <property type="molecule type" value="Genomic_DNA"/>
</dbReference>
<dbReference type="Gene3D" id="3.40.50.300">
    <property type="entry name" value="P-loop containing nucleotide triphosphate hydrolases"/>
    <property type="match status" value="1"/>
</dbReference>
<feature type="binding site" evidence="2">
    <location>
        <position position="65"/>
    </location>
    <ligand>
        <name>Mg(2+)</name>
        <dbReference type="ChEBI" id="CHEBI:18420"/>
    </ligand>
</feature>
<comment type="cofactor">
    <cofactor evidence="2">
        <name>Mg(2+)</name>
        <dbReference type="ChEBI" id="CHEBI:18420"/>
    </cofactor>
</comment>
<feature type="binding site" evidence="2">
    <location>
        <position position="52"/>
    </location>
    <ligand>
        <name>substrate</name>
    </ligand>
</feature>
<evidence type="ECO:0000256" key="1">
    <source>
        <dbReference type="ARBA" id="ARBA00022756"/>
    </source>
</evidence>
<dbReference type="HAMAP" id="MF_00336">
    <property type="entry name" value="BioD"/>
    <property type="match status" value="1"/>
</dbReference>
<sequence length="260" mass="27830">MLDLKLNLKTPGLFVTATDTAVGKTIVSCAIAHALLSQSPQDRIAAFKPLASECDLIDGEYVNPDTAALHHFTNKRHPLTTINPVRFVPPLAPGVASAEANEPVNWNAVRDAIQLIDQDSDKIIVEGAGGLLVPLDGENPHITVLDLAAAMGYPVLIVTRATLGTLNHTSMTIRLLQERGLKVAGIVMNHYQGGFTADDPSIALNRAWLEKMNGIPIITEMPAAAPELVTPNLGRIDSKILDHAASINWSTYFAASKPLV</sequence>
<comment type="subunit">
    <text evidence="2">Homodimer.</text>
</comment>
<dbReference type="PANTHER" id="PTHR43210">
    <property type="entry name" value="DETHIOBIOTIN SYNTHETASE"/>
    <property type="match status" value="1"/>
</dbReference>
<keyword evidence="1 2" id="KW-0093">Biotin biosynthesis</keyword>
<evidence type="ECO:0000313" key="3">
    <source>
        <dbReference type="EMBL" id="QDU34627.1"/>
    </source>
</evidence>
<proteinExistence type="inferred from homology"/>
<feature type="binding site" evidence="2">
    <location>
        <begin position="189"/>
        <end position="190"/>
    </location>
    <ligand>
        <name>ATP</name>
        <dbReference type="ChEBI" id="CHEBI:30616"/>
    </ligand>
</feature>
<keyword evidence="2 3" id="KW-0436">Ligase</keyword>
<comment type="similarity">
    <text evidence="2">Belongs to the dethiobiotin synthetase family.</text>
</comment>
<gene>
    <name evidence="3" type="primary">bioD1</name>
    <name evidence="2" type="synonym">bioD</name>
    <name evidence="3" type="ORF">KS4_26980</name>
</gene>
<feature type="active site" evidence="2">
    <location>
        <position position="48"/>
    </location>
</feature>
<dbReference type="Pfam" id="PF13500">
    <property type="entry name" value="AAA_26"/>
    <property type="match status" value="1"/>
</dbReference>
<keyword evidence="2" id="KW-0067">ATP-binding</keyword>
<feature type="binding site" evidence="2">
    <location>
        <begin position="126"/>
        <end position="129"/>
    </location>
    <ligand>
        <name>ATP</name>
        <dbReference type="ChEBI" id="CHEBI:30616"/>
    </ligand>
</feature>
<dbReference type="GO" id="GO:0005829">
    <property type="term" value="C:cytosol"/>
    <property type="evidence" value="ECO:0007669"/>
    <property type="project" value="TreeGrafter"/>
</dbReference>
<dbReference type="InterPro" id="IPR004472">
    <property type="entry name" value="DTB_synth_BioD"/>
</dbReference>
<comment type="subcellular location">
    <subcellularLocation>
        <location evidence="2">Cytoplasm</location>
    </subcellularLocation>
</comment>
<comment type="catalytic activity">
    <reaction evidence="2">
        <text>(7R,8S)-7,8-diammoniononanoate + CO2 + ATP = (4R,5S)-dethiobiotin + ADP + phosphate + 3 H(+)</text>
        <dbReference type="Rhea" id="RHEA:15805"/>
        <dbReference type="ChEBI" id="CHEBI:15378"/>
        <dbReference type="ChEBI" id="CHEBI:16526"/>
        <dbReference type="ChEBI" id="CHEBI:30616"/>
        <dbReference type="ChEBI" id="CHEBI:43474"/>
        <dbReference type="ChEBI" id="CHEBI:149469"/>
        <dbReference type="ChEBI" id="CHEBI:149473"/>
        <dbReference type="ChEBI" id="CHEBI:456216"/>
        <dbReference type="EC" id="6.3.3.3"/>
    </reaction>
</comment>
<evidence type="ECO:0000256" key="2">
    <source>
        <dbReference type="HAMAP-Rule" id="MF_00336"/>
    </source>
</evidence>